<evidence type="ECO:0000256" key="1">
    <source>
        <dbReference type="SAM" id="Phobius"/>
    </source>
</evidence>
<keyword evidence="3" id="KW-1185">Reference proteome</keyword>
<comment type="caution">
    <text evidence="2">The sequence shown here is derived from an EMBL/GenBank/DDBJ whole genome shotgun (WGS) entry which is preliminary data.</text>
</comment>
<evidence type="ECO:0000313" key="3">
    <source>
        <dbReference type="Proteomes" id="UP000271974"/>
    </source>
</evidence>
<feature type="transmembrane region" description="Helical" evidence="1">
    <location>
        <begin position="26"/>
        <end position="50"/>
    </location>
</feature>
<accession>A0A433SLP3</accession>
<organism evidence="2 3">
    <name type="scientific">Elysia chlorotica</name>
    <name type="common">Eastern emerald elysia</name>
    <name type="synonym">Sea slug</name>
    <dbReference type="NCBI Taxonomy" id="188477"/>
    <lineage>
        <taxon>Eukaryota</taxon>
        <taxon>Metazoa</taxon>
        <taxon>Spiralia</taxon>
        <taxon>Lophotrochozoa</taxon>
        <taxon>Mollusca</taxon>
        <taxon>Gastropoda</taxon>
        <taxon>Heterobranchia</taxon>
        <taxon>Euthyneura</taxon>
        <taxon>Panpulmonata</taxon>
        <taxon>Sacoglossa</taxon>
        <taxon>Placobranchoidea</taxon>
        <taxon>Plakobranchidae</taxon>
        <taxon>Elysia</taxon>
    </lineage>
</organism>
<protein>
    <submittedName>
        <fullName evidence="2">Uncharacterized protein</fullName>
    </submittedName>
</protein>
<gene>
    <name evidence="2" type="ORF">EGW08_022200</name>
</gene>
<feature type="transmembrane region" description="Helical" evidence="1">
    <location>
        <begin position="71"/>
        <end position="94"/>
    </location>
</feature>
<name>A0A433SLP3_ELYCH</name>
<dbReference type="Proteomes" id="UP000271974">
    <property type="component" value="Unassembled WGS sequence"/>
</dbReference>
<keyword evidence="1" id="KW-0812">Transmembrane</keyword>
<keyword evidence="1" id="KW-0472">Membrane</keyword>
<reference evidence="2 3" key="1">
    <citation type="submission" date="2019-01" db="EMBL/GenBank/DDBJ databases">
        <title>A draft genome assembly of the solar-powered sea slug Elysia chlorotica.</title>
        <authorList>
            <person name="Cai H."/>
            <person name="Li Q."/>
            <person name="Fang X."/>
            <person name="Li J."/>
            <person name="Curtis N.E."/>
            <person name="Altenburger A."/>
            <person name="Shibata T."/>
            <person name="Feng M."/>
            <person name="Maeda T."/>
            <person name="Schwartz J.A."/>
            <person name="Shigenobu S."/>
            <person name="Lundholm N."/>
            <person name="Nishiyama T."/>
            <person name="Yang H."/>
            <person name="Hasebe M."/>
            <person name="Li S."/>
            <person name="Pierce S.K."/>
            <person name="Wang J."/>
        </authorList>
    </citation>
    <scope>NUCLEOTIDE SEQUENCE [LARGE SCALE GENOMIC DNA]</scope>
    <source>
        <strain evidence="2">EC2010</strain>
        <tissue evidence="2">Whole organism of an adult</tissue>
    </source>
</reference>
<dbReference type="EMBL" id="RQTK01001507">
    <property type="protein sequence ID" value="RUS70039.1"/>
    <property type="molecule type" value="Genomic_DNA"/>
</dbReference>
<proteinExistence type="predicted"/>
<keyword evidence="1" id="KW-1133">Transmembrane helix</keyword>
<dbReference type="AlphaFoldDB" id="A0A433SLP3"/>
<sequence>MNQKLQILPFLSYSQHNRSLTLSLDILSMLILLILIVCIIQGTCMQYFLSLSSPTKPPYPHNRFFTLSLDILSMLILLILIVCIIQGTCMQYFLSLSSPTKPPYPHNRFFTLSLYIPVNASVVDINCMYHTRHMHAILSLSLLPHQTPLSP</sequence>
<evidence type="ECO:0000313" key="2">
    <source>
        <dbReference type="EMBL" id="RUS70039.1"/>
    </source>
</evidence>